<sequence>MSGEKKEGAPSSYFIGKKEDLIQAKRITTTIDGRDILVVFHQGIFYAMDQYCYHAGGPLVNGDIEEFNNKLCIVCPKHKYKISIAEGEGIYKATNPREKVPTARWYSKGIKQRVHKVSEVNGDIFVTLSEVPGWIESDYYQTEKGKEEMKKNLEEPDVLDDPDC</sequence>
<evidence type="ECO:0000256" key="7">
    <source>
        <dbReference type="ARBA" id="ARBA00023014"/>
    </source>
</evidence>
<dbReference type="InterPro" id="IPR017941">
    <property type="entry name" value="Rieske_2Fe-2S"/>
</dbReference>
<dbReference type="InterPro" id="IPR036922">
    <property type="entry name" value="Rieske_2Fe-2S_sf"/>
</dbReference>
<keyword evidence="5" id="KW-0007">Acetylation</keyword>
<dbReference type="GO" id="GO:0046872">
    <property type="term" value="F:metal ion binding"/>
    <property type="evidence" value="ECO:0007669"/>
    <property type="project" value="UniProtKB-KW"/>
</dbReference>
<dbReference type="GeneID" id="115807144"/>
<gene>
    <name evidence="12" type="primary">rfesd</name>
</gene>
<feature type="compositionally biased region" description="Basic and acidic residues" evidence="9">
    <location>
        <begin position="145"/>
        <end position="154"/>
    </location>
</feature>
<evidence type="ECO:0000256" key="5">
    <source>
        <dbReference type="ARBA" id="ARBA00022990"/>
    </source>
</evidence>
<dbReference type="CTD" id="317671"/>
<name>A0A6J2UXS7_CHACN</name>
<keyword evidence="2" id="KW-0001">2Fe-2S</keyword>
<evidence type="ECO:0000256" key="1">
    <source>
        <dbReference type="ARBA" id="ARBA00022553"/>
    </source>
</evidence>
<dbReference type="Pfam" id="PF22543">
    <property type="entry name" value="Rieske_4"/>
    <property type="match status" value="1"/>
</dbReference>
<reference evidence="12" key="1">
    <citation type="submission" date="2025-08" db="UniProtKB">
        <authorList>
            <consortium name="RefSeq"/>
        </authorList>
    </citation>
    <scope>IDENTIFICATION</scope>
</reference>
<dbReference type="FunFam" id="2.102.10.10:FF:000009">
    <property type="entry name" value="Rieske Fe-S domain containing"/>
    <property type="match status" value="1"/>
</dbReference>
<dbReference type="Gene3D" id="2.102.10.10">
    <property type="entry name" value="Rieske [2Fe-2S] iron-sulphur domain"/>
    <property type="match status" value="1"/>
</dbReference>
<keyword evidence="4" id="KW-0677">Repeat</keyword>
<evidence type="ECO:0000259" key="10">
    <source>
        <dbReference type="PROSITE" id="PS51296"/>
    </source>
</evidence>
<dbReference type="SUPFAM" id="SSF50022">
    <property type="entry name" value="ISP domain"/>
    <property type="match status" value="1"/>
</dbReference>
<dbReference type="PANTHER" id="PTHR21496">
    <property type="entry name" value="FERREDOXIN-RELATED"/>
    <property type="match status" value="1"/>
</dbReference>
<evidence type="ECO:0000256" key="6">
    <source>
        <dbReference type="ARBA" id="ARBA00023004"/>
    </source>
</evidence>
<keyword evidence="1" id="KW-0597">Phosphoprotein</keyword>
<dbReference type="OrthoDB" id="426882at2759"/>
<feature type="compositionally biased region" description="Acidic residues" evidence="9">
    <location>
        <begin position="155"/>
        <end position="164"/>
    </location>
</feature>
<dbReference type="RefSeq" id="XP_030623876.1">
    <property type="nucleotide sequence ID" value="XM_030768016.1"/>
</dbReference>
<dbReference type="AlphaFoldDB" id="A0A6J2UXS7"/>
<evidence type="ECO:0000256" key="8">
    <source>
        <dbReference type="ARBA" id="ARBA00071952"/>
    </source>
</evidence>
<keyword evidence="11" id="KW-1185">Reference proteome</keyword>
<keyword evidence="7" id="KW-0411">Iron-sulfur</keyword>
<evidence type="ECO:0000313" key="12">
    <source>
        <dbReference type="RefSeq" id="XP_030623876.1"/>
    </source>
</evidence>
<keyword evidence="6" id="KW-0408">Iron</keyword>
<protein>
    <recommendedName>
        <fullName evidence="8 10">Rieske domain-containing protein</fullName>
    </recommendedName>
</protein>
<evidence type="ECO:0000313" key="11">
    <source>
        <dbReference type="Proteomes" id="UP000504632"/>
    </source>
</evidence>
<evidence type="ECO:0000256" key="2">
    <source>
        <dbReference type="ARBA" id="ARBA00022714"/>
    </source>
</evidence>
<accession>A0A6J2UXS7</accession>
<dbReference type="PANTHER" id="PTHR21496:SF18">
    <property type="entry name" value="RIESKE DOMAIN-CONTAINING PROTEIN"/>
    <property type="match status" value="1"/>
</dbReference>
<evidence type="ECO:0000256" key="3">
    <source>
        <dbReference type="ARBA" id="ARBA00022723"/>
    </source>
</evidence>
<evidence type="ECO:0000256" key="4">
    <source>
        <dbReference type="ARBA" id="ARBA00022737"/>
    </source>
</evidence>
<organism evidence="11 12">
    <name type="scientific">Chanos chanos</name>
    <name type="common">Milkfish</name>
    <name type="synonym">Mugil chanos</name>
    <dbReference type="NCBI Taxonomy" id="29144"/>
    <lineage>
        <taxon>Eukaryota</taxon>
        <taxon>Metazoa</taxon>
        <taxon>Chordata</taxon>
        <taxon>Craniata</taxon>
        <taxon>Vertebrata</taxon>
        <taxon>Euteleostomi</taxon>
        <taxon>Actinopterygii</taxon>
        <taxon>Neopterygii</taxon>
        <taxon>Teleostei</taxon>
        <taxon>Ostariophysi</taxon>
        <taxon>Gonorynchiformes</taxon>
        <taxon>Chanidae</taxon>
        <taxon>Chanos</taxon>
    </lineage>
</organism>
<dbReference type="Proteomes" id="UP000504632">
    <property type="component" value="Chromosome 3"/>
</dbReference>
<dbReference type="CDD" id="cd03467">
    <property type="entry name" value="Rieske"/>
    <property type="match status" value="1"/>
</dbReference>
<feature type="domain" description="Rieske" evidence="10">
    <location>
        <begin position="12"/>
        <end position="111"/>
    </location>
</feature>
<dbReference type="GO" id="GO:0051537">
    <property type="term" value="F:2 iron, 2 sulfur cluster binding"/>
    <property type="evidence" value="ECO:0007669"/>
    <property type="project" value="UniProtKB-KW"/>
</dbReference>
<dbReference type="PROSITE" id="PS51296">
    <property type="entry name" value="RIESKE"/>
    <property type="match status" value="1"/>
</dbReference>
<keyword evidence="3" id="KW-0479">Metal-binding</keyword>
<dbReference type="InterPro" id="IPR054716">
    <property type="entry name" value="Sol_Rieske_ferrdox_dom"/>
</dbReference>
<feature type="region of interest" description="Disordered" evidence="9">
    <location>
        <begin position="145"/>
        <end position="164"/>
    </location>
</feature>
<proteinExistence type="predicted"/>
<dbReference type="InParanoid" id="A0A6J2UXS7"/>
<evidence type="ECO:0000256" key="9">
    <source>
        <dbReference type="SAM" id="MobiDB-lite"/>
    </source>
</evidence>